<keyword evidence="1" id="KW-0472">Membrane</keyword>
<dbReference type="InterPro" id="IPR048389">
    <property type="entry name" value="YciQ-like_C"/>
</dbReference>
<sequence>MWKSMTNKIKKIFRLLLALSLTFLVLVFAPRVQAQDVDFDITALDIVADVEASGDVHYQEIYTYDVNYFNGMRVNKDYGGHTLTNYKVGILNSETGQVDYLKESNNQTDNTFSYVDNGREGTFTVYRRTEDQKVKLVLEYTLDGVITNYNDTAEFNQKIVGSAIDERLDVTARINLPGKVANKEDFRAWGHGPSNGQVYPKTENNQSYIEVEVPSNPSNQFVEVHAIFPTSLTPNNTNVVAENKKENIIETENAQVEADRKAHQKNQLILLSIAAVFALLGLPMTVFLYFFYFRARKKANPQPVHVPDHVYSLPDDVSPAVMAAAVLRPEPNSDDFSATILDLARKKYIHLNEIKKEKRGFLNFGTDETLEISLNPQAPSRDLLQKHEQYVLDYLTPEEGQSQTLEDISERISHHKSYRKQQNSYWTRFKNNAAVKGERLFGPKPKIINALFALCVLGIVMTVIATFLSLVSFWPQMGWQVWVAIMIWNLANILALIVLMVLVWKKPPMTTQQDKMTKEWQGFANMLEDVGQMDMRQVASLPLWDEYLVYAVSLGVADKVIDAMNKTYGAEELETLSMPGTFYSNPFYINQMLRNSVSENIVSAAPKPSSYSGSNSGGFGGGFSGGSSGGFGGGSGAGGF</sequence>
<dbReference type="STRING" id="908337.HMPREF9257_0656"/>
<protein>
    <recommendedName>
        <fullName evidence="7">DUF2207 domain-containing protein</fullName>
    </recommendedName>
</protein>
<proteinExistence type="predicted"/>
<keyword evidence="1" id="KW-0812">Transmembrane</keyword>
<gene>
    <name evidence="5" type="ORF">HMPREF9257_0656</name>
</gene>
<feature type="transmembrane region" description="Helical" evidence="1">
    <location>
        <begin position="479"/>
        <end position="504"/>
    </location>
</feature>
<evidence type="ECO:0000256" key="2">
    <source>
        <dbReference type="SAM" id="SignalP"/>
    </source>
</evidence>
<evidence type="ECO:0000259" key="3">
    <source>
        <dbReference type="Pfam" id="PF09972"/>
    </source>
</evidence>
<organism evidence="5 6">
    <name type="scientific">Eremococcus coleocola ACS-139-V-Col8</name>
    <dbReference type="NCBI Taxonomy" id="908337"/>
    <lineage>
        <taxon>Bacteria</taxon>
        <taxon>Bacillati</taxon>
        <taxon>Bacillota</taxon>
        <taxon>Bacilli</taxon>
        <taxon>Lactobacillales</taxon>
        <taxon>Aerococcaceae</taxon>
        <taxon>Eremococcus</taxon>
    </lineage>
</organism>
<name>E4KQU6_9LACT</name>
<accession>E4KQU6</accession>
<feature type="transmembrane region" description="Helical" evidence="1">
    <location>
        <begin position="447"/>
        <end position="473"/>
    </location>
</feature>
<evidence type="ECO:0000313" key="5">
    <source>
        <dbReference type="EMBL" id="EFR30695.1"/>
    </source>
</evidence>
<dbReference type="AlphaFoldDB" id="E4KQU6"/>
<feature type="chain" id="PRO_5003184799" description="DUF2207 domain-containing protein" evidence="2">
    <location>
        <begin position="35"/>
        <end position="640"/>
    </location>
</feature>
<comment type="caution">
    <text evidence="5">The sequence shown here is derived from an EMBL/GenBank/DDBJ whole genome shotgun (WGS) entry which is preliminary data.</text>
</comment>
<dbReference type="eggNOG" id="COG4907">
    <property type="taxonomic scope" value="Bacteria"/>
</dbReference>
<dbReference type="Pfam" id="PF09972">
    <property type="entry name" value="DUF2207"/>
    <property type="match status" value="1"/>
</dbReference>
<evidence type="ECO:0000313" key="6">
    <source>
        <dbReference type="Proteomes" id="UP000005990"/>
    </source>
</evidence>
<dbReference type="Proteomes" id="UP000005990">
    <property type="component" value="Unassembled WGS sequence"/>
</dbReference>
<keyword evidence="1" id="KW-1133">Transmembrane helix</keyword>
<reference evidence="5 6" key="1">
    <citation type="submission" date="2010-10" db="EMBL/GenBank/DDBJ databases">
        <authorList>
            <person name="Durkin A.S."/>
            <person name="Madupu R."/>
            <person name="Torralba M."/>
            <person name="Gillis M."/>
            <person name="Methe B."/>
            <person name="Sutton G."/>
            <person name="Nelson K.E."/>
        </authorList>
    </citation>
    <scope>NUCLEOTIDE SEQUENCE [LARGE SCALE GENOMIC DNA]</scope>
    <source>
        <strain evidence="5 6">ACS-139-V-Col8</strain>
    </source>
</reference>
<evidence type="ECO:0000259" key="4">
    <source>
        <dbReference type="Pfam" id="PF20990"/>
    </source>
</evidence>
<feature type="domain" description="DUF2207" evidence="3">
    <location>
        <begin position="40"/>
        <end position="228"/>
    </location>
</feature>
<keyword evidence="6" id="KW-1185">Reference proteome</keyword>
<evidence type="ECO:0008006" key="7">
    <source>
        <dbReference type="Google" id="ProtNLM"/>
    </source>
</evidence>
<feature type="signal peptide" evidence="2">
    <location>
        <begin position="1"/>
        <end position="34"/>
    </location>
</feature>
<dbReference type="EMBL" id="AENN01000017">
    <property type="protein sequence ID" value="EFR30695.1"/>
    <property type="molecule type" value="Genomic_DNA"/>
</dbReference>
<feature type="domain" description="Predicted membrane protein YciQ-like C-terminal" evidence="4">
    <location>
        <begin position="307"/>
        <end position="564"/>
    </location>
</feature>
<evidence type="ECO:0000256" key="1">
    <source>
        <dbReference type="SAM" id="Phobius"/>
    </source>
</evidence>
<keyword evidence="2" id="KW-0732">Signal</keyword>
<dbReference type="Pfam" id="PF20990">
    <property type="entry name" value="DUF2207_C"/>
    <property type="match status" value="1"/>
</dbReference>
<dbReference type="InterPro" id="IPR018702">
    <property type="entry name" value="DUF2207"/>
</dbReference>
<feature type="transmembrane region" description="Helical" evidence="1">
    <location>
        <begin position="268"/>
        <end position="292"/>
    </location>
</feature>